<dbReference type="InterPro" id="IPR036691">
    <property type="entry name" value="Endo/exonu/phosph_ase_sf"/>
</dbReference>
<dbReference type="Proteomes" id="UP000697297">
    <property type="component" value="Unassembled WGS sequence"/>
</dbReference>
<dbReference type="SMART" id="SM00128">
    <property type="entry name" value="IPPc"/>
    <property type="match status" value="1"/>
</dbReference>
<dbReference type="Gene3D" id="3.60.10.10">
    <property type="entry name" value="Endonuclease/exonuclease/phosphatase"/>
    <property type="match status" value="1"/>
</dbReference>
<evidence type="ECO:0000313" key="4">
    <source>
        <dbReference type="Proteomes" id="UP000697297"/>
    </source>
</evidence>
<dbReference type="EMBL" id="JAHLUH010000015">
    <property type="protein sequence ID" value="KAG7724824.1"/>
    <property type="molecule type" value="Genomic_DNA"/>
</dbReference>
<proteinExistence type="predicted"/>
<dbReference type="EMBL" id="JAHLUN010000013">
    <property type="protein sequence ID" value="KAG7762641.1"/>
    <property type="molecule type" value="Genomic_DNA"/>
</dbReference>
<sequence>MSDSSQVQVFKLLNPSSKLKYQSIIQSAYVAERLDMVTRWRKLRMKLITWNLGRMDDCPLDHIRQLLSCNQGYADIYVVGFQETIPLTSFSASAKIIDQWCDRLLAALPPSQFQAVHRYGLLGLTSVLIVKSEIESQVSGYSSRTVGLGYLNWYNKGCIETQFSIGRIDQKLAGVRVQVFNMHLTHGEEELAVEMRNQCLKKVQDSLGTIRNASLAGPVPSVEDESVCEPQLSQVELERIDSETVHQMFRRECRKVVFASGDLNYRLESTNVNDYIYKGDYEKLLESDQLRVQKKRGSIFSGFSEGEIRFRPTFKVTETLEYEDTRVPSYTDRILYSADDGLEQLTYDVCEVNGSDHLPVVAEFVLDARMVDFGALKAVRSEIGAQLDRILNQMEIVDISPSLIEVDVVAGIREVLEVTVSNLTDEPLRYNLDIGKRFFRKPVIELLNDDGVLPAKKAKQLKFQISTSKIEEIDKTLTMKFANFEFVKFLAFSVSSKSLLFQPVDNLEEMQYQNIVQSFDFILKGATDNLLTKMQSVVDLSSLNEFEVSLLKDMTLREINFDLLAKLNSIGMVQNEGSCGLMNVLYLWLRSLPELGGDKRSGAVLRKIIALIKFLHLDREAGFKYFGFLFQDEYELERALES</sequence>
<dbReference type="InterPro" id="IPR046985">
    <property type="entry name" value="IP5"/>
</dbReference>
<dbReference type="Pfam" id="PF22669">
    <property type="entry name" value="Exo_endo_phos2"/>
    <property type="match status" value="1"/>
</dbReference>
<dbReference type="InterPro" id="IPR000300">
    <property type="entry name" value="IPPc"/>
</dbReference>
<dbReference type="PANTHER" id="PTHR11200">
    <property type="entry name" value="INOSITOL 5-PHOSPHATASE"/>
    <property type="match status" value="1"/>
</dbReference>
<evidence type="ECO:0000313" key="5">
    <source>
        <dbReference type="Proteomes" id="UP000738402"/>
    </source>
</evidence>
<dbReference type="GO" id="GO:0004439">
    <property type="term" value="F:phosphatidylinositol-4,5-bisphosphate 5-phosphatase activity"/>
    <property type="evidence" value="ECO:0007669"/>
    <property type="project" value="TreeGrafter"/>
</dbReference>
<dbReference type="AlphaFoldDB" id="A0AAN6D3E3"/>
<evidence type="ECO:0000259" key="1">
    <source>
        <dbReference type="SMART" id="SM00128"/>
    </source>
</evidence>
<evidence type="ECO:0000313" key="3">
    <source>
        <dbReference type="EMBL" id="KAG7762641.1"/>
    </source>
</evidence>
<name>A0AAN6D3E3_9ASCO</name>
<dbReference type="GO" id="GO:0046856">
    <property type="term" value="P:phosphatidylinositol dephosphorylation"/>
    <property type="evidence" value="ECO:0007669"/>
    <property type="project" value="InterPro"/>
</dbReference>
<dbReference type="Proteomes" id="UP000738402">
    <property type="component" value="Unassembled WGS sequence"/>
</dbReference>
<gene>
    <name evidence="2" type="ORF">KL933_004646</name>
    <name evidence="3" type="ORF">KL946_004382</name>
</gene>
<comment type="caution">
    <text evidence="2">The sequence shown here is derived from an EMBL/GenBank/DDBJ whole genome shotgun (WGS) entry which is preliminary data.</text>
</comment>
<keyword evidence="4" id="KW-1185">Reference proteome</keyword>
<reference evidence="2 4" key="1">
    <citation type="journal article" date="2021" name="G3 (Bethesda)">
        <title>Genomic diversity, chromosomal rearrangements, and interspecies hybridization in the ogataea polymorpha species complex.</title>
        <authorList>
            <person name="Hanson S.J."/>
            <person name="Cinneide E.O."/>
            <person name="Salzberg L.I."/>
            <person name="Wolfe K.H."/>
            <person name="McGowan J."/>
            <person name="Fitzpatrick D.A."/>
            <person name="Matlin K."/>
        </authorList>
    </citation>
    <scope>NUCLEOTIDE SEQUENCE</scope>
    <source>
        <strain evidence="3">81-436-3</strain>
        <strain evidence="2">83-405-1</strain>
    </source>
</reference>
<organism evidence="2 5">
    <name type="scientific">Ogataea haglerorum</name>
    <dbReference type="NCBI Taxonomy" id="1937702"/>
    <lineage>
        <taxon>Eukaryota</taxon>
        <taxon>Fungi</taxon>
        <taxon>Dikarya</taxon>
        <taxon>Ascomycota</taxon>
        <taxon>Saccharomycotina</taxon>
        <taxon>Pichiomycetes</taxon>
        <taxon>Pichiales</taxon>
        <taxon>Pichiaceae</taxon>
        <taxon>Ogataea</taxon>
    </lineage>
</organism>
<evidence type="ECO:0000313" key="2">
    <source>
        <dbReference type="EMBL" id="KAG7724824.1"/>
    </source>
</evidence>
<protein>
    <recommendedName>
        <fullName evidence="1">Inositol polyphosphate-related phosphatase domain-containing protein</fullName>
    </recommendedName>
</protein>
<dbReference type="SUPFAM" id="SSF56219">
    <property type="entry name" value="DNase I-like"/>
    <property type="match status" value="1"/>
</dbReference>
<feature type="domain" description="Inositol polyphosphate-related phosphatase" evidence="1">
    <location>
        <begin position="41"/>
        <end position="372"/>
    </location>
</feature>
<accession>A0AAN6D3E3</accession>